<accession>M0A282</accession>
<dbReference type="InterPro" id="IPR012340">
    <property type="entry name" value="NA-bd_OB-fold"/>
</dbReference>
<dbReference type="EMBL" id="AOIK01000002">
    <property type="protein sequence ID" value="ELY91957.1"/>
    <property type="molecule type" value="Genomic_DNA"/>
</dbReference>
<dbReference type="Proteomes" id="UP000011511">
    <property type="component" value="Unassembled WGS sequence"/>
</dbReference>
<dbReference type="SUPFAM" id="SSF50249">
    <property type="entry name" value="Nucleic acid-binding proteins"/>
    <property type="match status" value="1"/>
</dbReference>
<organism evidence="2 3">
    <name type="scientific">Natrinema altunense (strain JCM 12890 / CGMCC 1.3731 / AJ2)</name>
    <dbReference type="NCBI Taxonomy" id="1227494"/>
    <lineage>
        <taxon>Archaea</taxon>
        <taxon>Methanobacteriati</taxon>
        <taxon>Methanobacteriota</taxon>
        <taxon>Stenosarchaea group</taxon>
        <taxon>Halobacteria</taxon>
        <taxon>Halobacteriales</taxon>
        <taxon>Natrialbaceae</taxon>
        <taxon>Natrinema</taxon>
    </lineage>
</organism>
<name>M0A282_NATA2</name>
<reference evidence="2 3" key="1">
    <citation type="journal article" date="2014" name="PLoS Genet.">
        <title>Phylogenetically driven sequencing of extremely halophilic archaea reveals strategies for static and dynamic osmo-response.</title>
        <authorList>
            <person name="Becker E.A."/>
            <person name="Seitzer P.M."/>
            <person name="Tritt A."/>
            <person name="Larsen D."/>
            <person name="Krusor M."/>
            <person name="Yao A.I."/>
            <person name="Wu D."/>
            <person name="Madern D."/>
            <person name="Eisen J.A."/>
            <person name="Darling A.E."/>
            <person name="Facciotti M.T."/>
        </authorList>
    </citation>
    <scope>NUCLEOTIDE SEQUENCE [LARGE SCALE GENOMIC DNA]</scope>
    <source>
        <strain evidence="2 3">JCM 12890</strain>
    </source>
</reference>
<sequence>MWIGSKRVPAVRRCRRRSTRADRELVERKRGSTVHRGRNPPCGDTRKRRRPSPSSSAIQQVGLIEDETGRTKFTVWEKSRKTVVREGQTVRFRAIKKNWYQGRCSLAITGCRKIEFPERGRWWEE</sequence>
<dbReference type="Gene3D" id="2.40.50.140">
    <property type="entry name" value="Nucleic acid-binding proteins"/>
    <property type="match status" value="1"/>
</dbReference>
<protein>
    <recommendedName>
        <fullName evidence="4">OB domain-containing protein</fullName>
    </recommendedName>
</protein>
<evidence type="ECO:0000313" key="2">
    <source>
        <dbReference type="EMBL" id="ELY91957.1"/>
    </source>
</evidence>
<gene>
    <name evidence="2" type="ORF">C485_00400</name>
</gene>
<feature type="compositionally biased region" description="Basic and acidic residues" evidence="1">
    <location>
        <begin position="19"/>
        <end position="30"/>
    </location>
</feature>
<comment type="caution">
    <text evidence="2">The sequence shown here is derived from an EMBL/GenBank/DDBJ whole genome shotgun (WGS) entry which is preliminary data.</text>
</comment>
<feature type="region of interest" description="Disordered" evidence="1">
    <location>
        <begin position="13"/>
        <end position="60"/>
    </location>
</feature>
<dbReference type="AlphaFoldDB" id="M0A282"/>
<keyword evidence="3" id="KW-1185">Reference proteome</keyword>
<evidence type="ECO:0000313" key="3">
    <source>
        <dbReference type="Proteomes" id="UP000011511"/>
    </source>
</evidence>
<evidence type="ECO:0008006" key="4">
    <source>
        <dbReference type="Google" id="ProtNLM"/>
    </source>
</evidence>
<proteinExistence type="predicted"/>
<evidence type="ECO:0000256" key="1">
    <source>
        <dbReference type="SAM" id="MobiDB-lite"/>
    </source>
</evidence>